<dbReference type="PANTHER" id="PTHR34222">
    <property type="entry name" value="GAG_PRE-INTEGRS DOMAIN-CONTAINING PROTEIN"/>
    <property type="match status" value="1"/>
</dbReference>
<reference evidence="1 2" key="1">
    <citation type="submission" date="2017-09" db="EMBL/GenBank/DDBJ databases">
        <title>WGS assembly of Aquilegia coerulea Goldsmith.</title>
        <authorList>
            <person name="Hodges S."/>
            <person name="Kramer E."/>
            <person name="Nordborg M."/>
            <person name="Tomkins J."/>
            <person name="Borevitz J."/>
            <person name="Derieg N."/>
            <person name="Yan J."/>
            <person name="Mihaltcheva S."/>
            <person name="Hayes R.D."/>
            <person name="Rokhsar D."/>
        </authorList>
    </citation>
    <scope>NUCLEOTIDE SEQUENCE [LARGE SCALE GENOMIC DNA]</scope>
    <source>
        <strain evidence="2">cv. Goldsmith</strain>
    </source>
</reference>
<gene>
    <name evidence="1" type="ORF">AQUCO_01400654v1</name>
</gene>
<protein>
    <submittedName>
        <fullName evidence="1">Uncharacterized protein</fullName>
    </submittedName>
</protein>
<evidence type="ECO:0000313" key="1">
    <source>
        <dbReference type="EMBL" id="PIA48218.1"/>
    </source>
</evidence>
<sequence length="131" mass="14872">MVLSWIVNSPSPEISNSVIYTARAHELSSYDSFTPCICGTSKSRIDNMQEEHLMQFLADLNESYFGVRNNMLLQDPLPTINRAYSLLLQDECQRSLQPPTITSLDQSAMAVTRIQSHKTSYHCRFCDVNGH</sequence>
<dbReference type="EMBL" id="KZ305031">
    <property type="protein sequence ID" value="PIA48218.1"/>
    <property type="molecule type" value="Genomic_DNA"/>
</dbReference>
<organism evidence="1 2">
    <name type="scientific">Aquilegia coerulea</name>
    <name type="common">Rocky mountain columbine</name>
    <dbReference type="NCBI Taxonomy" id="218851"/>
    <lineage>
        <taxon>Eukaryota</taxon>
        <taxon>Viridiplantae</taxon>
        <taxon>Streptophyta</taxon>
        <taxon>Embryophyta</taxon>
        <taxon>Tracheophyta</taxon>
        <taxon>Spermatophyta</taxon>
        <taxon>Magnoliopsida</taxon>
        <taxon>Ranunculales</taxon>
        <taxon>Ranunculaceae</taxon>
        <taxon>Thalictroideae</taxon>
        <taxon>Aquilegia</taxon>
    </lineage>
</organism>
<dbReference type="InParanoid" id="A0A2G5DXI8"/>
<accession>A0A2G5DXI8</accession>
<dbReference type="OrthoDB" id="1938235at2759"/>
<proteinExistence type="predicted"/>
<evidence type="ECO:0000313" key="2">
    <source>
        <dbReference type="Proteomes" id="UP000230069"/>
    </source>
</evidence>
<dbReference type="AlphaFoldDB" id="A0A2G5DXI8"/>
<name>A0A2G5DXI8_AQUCA</name>
<keyword evidence="2" id="KW-1185">Reference proteome</keyword>
<dbReference type="PANTHER" id="PTHR34222:SF99">
    <property type="entry name" value="PROTEIN, PUTATIVE-RELATED"/>
    <property type="match status" value="1"/>
</dbReference>
<dbReference type="Proteomes" id="UP000230069">
    <property type="component" value="Unassembled WGS sequence"/>
</dbReference>